<dbReference type="EMBL" id="BAAAOH010000001">
    <property type="protein sequence ID" value="GAA1978017.1"/>
    <property type="molecule type" value="Genomic_DNA"/>
</dbReference>
<feature type="region of interest" description="Disordered" evidence="1">
    <location>
        <begin position="525"/>
        <end position="698"/>
    </location>
</feature>
<dbReference type="Pfam" id="PF12770">
    <property type="entry name" value="CHAT"/>
    <property type="match status" value="1"/>
</dbReference>
<evidence type="ECO:0000256" key="2">
    <source>
        <dbReference type="SAM" id="Phobius"/>
    </source>
</evidence>
<evidence type="ECO:0000313" key="5">
    <source>
        <dbReference type="Proteomes" id="UP001500326"/>
    </source>
</evidence>
<keyword evidence="2" id="KW-1133">Transmembrane helix</keyword>
<feature type="compositionally biased region" description="Low complexity" evidence="1">
    <location>
        <begin position="529"/>
        <end position="593"/>
    </location>
</feature>
<feature type="transmembrane region" description="Helical" evidence="2">
    <location>
        <begin position="706"/>
        <end position="729"/>
    </location>
</feature>
<dbReference type="Proteomes" id="UP001500326">
    <property type="component" value="Unassembled WGS sequence"/>
</dbReference>
<proteinExistence type="predicted"/>
<keyword evidence="2" id="KW-0812">Transmembrane</keyword>
<evidence type="ECO:0000256" key="1">
    <source>
        <dbReference type="SAM" id="MobiDB-lite"/>
    </source>
</evidence>
<feature type="region of interest" description="Disordered" evidence="1">
    <location>
        <begin position="431"/>
        <end position="506"/>
    </location>
</feature>
<comment type="caution">
    <text evidence="4">The sequence shown here is derived from an EMBL/GenBank/DDBJ whole genome shotgun (WGS) entry which is preliminary data.</text>
</comment>
<reference evidence="4 5" key="1">
    <citation type="journal article" date="2019" name="Int. J. Syst. Evol. Microbiol.">
        <title>The Global Catalogue of Microorganisms (GCM) 10K type strain sequencing project: providing services to taxonomists for standard genome sequencing and annotation.</title>
        <authorList>
            <consortium name="The Broad Institute Genomics Platform"/>
            <consortium name="The Broad Institute Genome Sequencing Center for Infectious Disease"/>
            <person name="Wu L."/>
            <person name="Ma J."/>
        </authorList>
    </citation>
    <scope>NUCLEOTIDE SEQUENCE [LARGE SCALE GENOMIC DNA]</scope>
    <source>
        <strain evidence="4 5">JCM 14902</strain>
    </source>
</reference>
<dbReference type="RefSeq" id="WP_344058925.1">
    <property type="nucleotide sequence ID" value="NZ_BAAAOH010000001.1"/>
</dbReference>
<keyword evidence="5" id="KW-1185">Reference proteome</keyword>
<organism evidence="4 5">
    <name type="scientific">Microbacterium pumilum</name>
    <dbReference type="NCBI Taxonomy" id="344165"/>
    <lineage>
        <taxon>Bacteria</taxon>
        <taxon>Bacillati</taxon>
        <taxon>Actinomycetota</taxon>
        <taxon>Actinomycetes</taxon>
        <taxon>Micrococcales</taxon>
        <taxon>Microbacteriaceae</taxon>
        <taxon>Microbacterium</taxon>
    </lineage>
</organism>
<evidence type="ECO:0000259" key="3">
    <source>
        <dbReference type="Pfam" id="PF12770"/>
    </source>
</evidence>
<feature type="domain" description="CHAT" evidence="3">
    <location>
        <begin position="101"/>
        <end position="342"/>
    </location>
</feature>
<accession>A0ABN2S0R2</accession>
<feature type="compositionally biased region" description="Low complexity" evidence="1">
    <location>
        <begin position="431"/>
        <end position="445"/>
    </location>
</feature>
<keyword evidence="2" id="KW-0472">Membrane</keyword>
<protein>
    <recommendedName>
        <fullName evidence="3">CHAT domain-containing protein</fullName>
    </recommendedName>
</protein>
<feature type="compositionally biased region" description="Low complexity" evidence="1">
    <location>
        <begin position="609"/>
        <end position="643"/>
    </location>
</feature>
<sequence length="1004" mass="100475">MSAVIELELGAGPTPGTYSVHVVKSIAGGEPSATISLDIDDVLDSLPQIESSILASSVSARRVMSIRESAVQSIGVRLFDAVFTGRIGEVYRASSAVAAERGLTPQLTLRLTAPRLAALPWEALYDSEAGRYVSRKEPLVRRVSSPYAGKLSPVGAPLRILGMVSSPRGLEALDVEAEKQRLESALAAHLEDGSVELVWLADTSWGGLHSELLTGQWHVLHFIGHGGYDDAADEGLIALVGRDGRADFVSASSLADLLNEASSAPRLVVLNSCQSGSTGTSDLFAGTAATLVHSGINAVVAMQFAVSDYAALAFARSFYIALASGRRIDEAVRSGRIGILGITRDTLEWITPVLYLGGDDTSLLDPSAAIPTRSAEPSAVAPTTVGAAAFASAVPDPAARPTAAPPVPPPGAVPAVVEPVPVEPALVEPPVGESAVEPPVGESAVEPPPVPPPSVERSAFGPTPDGPVTAEPAAFGPTPVEPVSAEPSAFGPISVEPAPPEPTAFGPTSAEALAVAVGATSEPVELESAPVEVTAPEPSPVEVESAPVEVTTPEPSPVGSVPVEPEVPEPTVAEPSPAEPAAPESTEAEGTSAQPAPVEASTPEPSPGEPATVDATTPEAEPAAGASEPTATLPAAADAATAEPEARGHTQVGPAAASSVGIATEAPIAGVATPPTSPPAPPALSGGEPPAGGAPPVGGDARRRRILVLSAVGGAVLLAAGAVVAIVLVNAGAGNHGSGATAKPQVSETSVAPTPTSIPVAVPAAVDWTESGVDCAPGLVIDVAATGSVVPGEGVTNGPNGWTSAFLDSNVLADVQHAALLGRLGSGDPFFIGSERTVICPDTEDGLELGINDDGLDNNTGSFDVVVTTRPDVDAASLAARTIEVPGTVAWTPTGITCVTGDSYRVSATGIVTFEGATVEQDAGPDGVQAKADGTMQPGNVLTTASHRGLIARVGEGDPFAAGSSVSITCPADGALEFGPNDSGVGDNIGAFVATVTRPLPALP</sequence>
<name>A0ABN2S0R2_9MICO</name>
<gene>
    <name evidence="4" type="ORF">GCM10009777_08930</name>
</gene>
<dbReference type="InterPro" id="IPR024983">
    <property type="entry name" value="CHAT_dom"/>
</dbReference>
<dbReference type="Gene3D" id="2.60.120.430">
    <property type="entry name" value="Galactose-binding lectin"/>
    <property type="match status" value="2"/>
</dbReference>
<evidence type="ECO:0000313" key="4">
    <source>
        <dbReference type="EMBL" id="GAA1978017.1"/>
    </source>
</evidence>